<dbReference type="InParanoid" id="A0A140L9M4"/>
<dbReference type="AlphaFoldDB" id="A0A140L9M4"/>
<keyword evidence="9" id="KW-0046">Antibiotic resistance</keyword>
<dbReference type="InterPro" id="IPR048279">
    <property type="entry name" value="MdtK-like"/>
</dbReference>
<dbReference type="PATRIC" id="fig|520764.3.peg.1319"/>
<protein>
    <recommendedName>
        <fullName evidence="3">Multidrug export protein MepA</fullName>
    </recommendedName>
</protein>
<feature type="transmembrane region" description="Helical" evidence="10">
    <location>
        <begin position="170"/>
        <end position="194"/>
    </location>
</feature>
<sequence length="464" mass="50562">MNRNVGAEEKFRIMTQAPVERLICSLAAPTIVSMLISAIYNMADTFFISKISTSASGAVGISFSLMAIIQALGFTIGMGSGNYISRLLGQKERKYASCVAATGFFTALLLGAMLALLGLLFLNPLVYLLGATPTIAPHARSYIRYILIGAPYMMASFVLNNILRFQGSAFFAMIGIATGGVINIILDPIFIFVFKMGTGGAALATIISQFISFLILYWNSGKGGNIKIKFKNFSLKWEIYKEILKGGLPSFFRQVLGSISMICLNFSARPYGDAAIAAMAIVTRLFQFAMSAVIGFGQGFQPVCGFNYGARKYERVLKAFWFSVKTAAVFLTVLSFFGFSFSRQIISIFRKEDIEVLSIGVKALRFQCITFPLSSWIIMTNMLLQTIGKGLQASIVSASRQGLFFIPAVVVLPRLFGLIGVQISQPVSDVFSFLLAVPMALSTLKELELLSKEEKSIAGLKDAI</sequence>
<evidence type="ECO:0000256" key="8">
    <source>
        <dbReference type="ARBA" id="ARBA00023136"/>
    </source>
</evidence>
<feature type="transmembrane region" description="Helical" evidence="10">
    <location>
        <begin position="319"/>
        <end position="343"/>
    </location>
</feature>
<dbReference type="CDD" id="cd13143">
    <property type="entry name" value="MATE_MepA_like"/>
    <property type="match status" value="1"/>
</dbReference>
<comment type="similarity">
    <text evidence="2">Belongs to the multi antimicrobial extrusion (MATE) (TC 2.A.66.1) family. MepA subfamily.</text>
</comment>
<dbReference type="EMBL" id="LOED01000013">
    <property type="protein sequence ID" value="KXG77249.1"/>
    <property type="molecule type" value="Genomic_DNA"/>
</dbReference>
<keyword evidence="6 10" id="KW-0812">Transmembrane</keyword>
<accession>A0A140L9M4</accession>
<evidence type="ECO:0000256" key="4">
    <source>
        <dbReference type="ARBA" id="ARBA00022448"/>
    </source>
</evidence>
<feature type="transmembrane region" description="Helical" evidence="10">
    <location>
        <begin position="55"/>
        <end position="77"/>
    </location>
</feature>
<dbReference type="GO" id="GO:0046677">
    <property type="term" value="P:response to antibiotic"/>
    <property type="evidence" value="ECO:0007669"/>
    <property type="project" value="UniProtKB-KW"/>
</dbReference>
<comment type="caution">
    <text evidence="11">The sequence shown here is derived from an EMBL/GenBank/DDBJ whole genome shotgun (WGS) entry which is preliminary data.</text>
</comment>
<evidence type="ECO:0000256" key="6">
    <source>
        <dbReference type="ARBA" id="ARBA00022692"/>
    </source>
</evidence>
<dbReference type="GO" id="GO:0042910">
    <property type="term" value="F:xenobiotic transmembrane transporter activity"/>
    <property type="evidence" value="ECO:0007669"/>
    <property type="project" value="InterPro"/>
</dbReference>
<dbReference type="OrthoDB" id="9811110at2"/>
<evidence type="ECO:0000313" key="12">
    <source>
        <dbReference type="Proteomes" id="UP000070427"/>
    </source>
</evidence>
<feature type="transmembrane region" description="Helical" evidence="10">
    <location>
        <begin position="404"/>
        <end position="424"/>
    </location>
</feature>
<feature type="transmembrane region" description="Helical" evidence="10">
    <location>
        <begin position="142"/>
        <end position="163"/>
    </location>
</feature>
<evidence type="ECO:0000256" key="2">
    <source>
        <dbReference type="ARBA" id="ARBA00008417"/>
    </source>
</evidence>
<feature type="transmembrane region" description="Helical" evidence="10">
    <location>
        <begin position="21"/>
        <end position="43"/>
    </location>
</feature>
<dbReference type="Pfam" id="PF01554">
    <property type="entry name" value="MatE"/>
    <property type="match status" value="2"/>
</dbReference>
<keyword evidence="7 10" id="KW-1133">Transmembrane helix</keyword>
<keyword evidence="12" id="KW-1185">Reference proteome</keyword>
<dbReference type="Proteomes" id="UP000070427">
    <property type="component" value="Unassembled WGS sequence"/>
</dbReference>
<evidence type="ECO:0000256" key="10">
    <source>
        <dbReference type="SAM" id="Phobius"/>
    </source>
</evidence>
<gene>
    <name evidence="11" type="primary">mepA_1</name>
    <name evidence="11" type="ORF">AN618_12780</name>
</gene>
<dbReference type="InterPro" id="IPR045070">
    <property type="entry name" value="MATE_MepA-like"/>
</dbReference>
<evidence type="ECO:0000256" key="9">
    <source>
        <dbReference type="ARBA" id="ARBA00023251"/>
    </source>
</evidence>
<feature type="transmembrane region" description="Helical" evidence="10">
    <location>
        <begin position="98"/>
        <end position="122"/>
    </location>
</feature>
<evidence type="ECO:0000256" key="1">
    <source>
        <dbReference type="ARBA" id="ARBA00004651"/>
    </source>
</evidence>
<keyword evidence="4" id="KW-0813">Transport</keyword>
<name>A0A140L9M4_9FIRM</name>
<keyword evidence="8 10" id="KW-0472">Membrane</keyword>
<feature type="transmembrane region" description="Helical" evidence="10">
    <location>
        <begin position="200"/>
        <end position="219"/>
    </location>
</feature>
<organism evidence="11 12">
    <name type="scientific">Fervidicola ferrireducens</name>
    <dbReference type="NCBI Taxonomy" id="520764"/>
    <lineage>
        <taxon>Bacteria</taxon>
        <taxon>Bacillati</taxon>
        <taxon>Bacillota</taxon>
        <taxon>Clostridia</taxon>
        <taxon>Thermosediminibacterales</taxon>
        <taxon>Thermosediminibacteraceae</taxon>
        <taxon>Fervidicola</taxon>
    </lineage>
</organism>
<comment type="subcellular location">
    <subcellularLocation>
        <location evidence="1">Cell membrane</location>
        <topology evidence="1">Multi-pass membrane protein</topology>
    </subcellularLocation>
</comment>
<evidence type="ECO:0000313" key="11">
    <source>
        <dbReference type="EMBL" id="KXG77249.1"/>
    </source>
</evidence>
<evidence type="ECO:0000256" key="7">
    <source>
        <dbReference type="ARBA" id="ARBA00022989"/>
    </source>
</evidence>
<dbReference type="PIRSF" id="PIRSF006603">
    <property type="entry name" value="DinF"/>
    <property type="match status" value="1"/>
</dbReference>
<dbReference type="GO" id="GO:0015297">
    <property type="term" value="F:antiporter activity"/>
    <property type="evidence" value="ECO:0007669"/>
    <property type="project" value="InterPro"/>
</dbReference>
<evidence type="ECO:0000256" key="3">
    <source>
        <dbReference type="ARBA" id="ARBA00022106"/>
    </source>
</evidence>
<dbReference type="PANTHER" id="PTHR43823">
    <property type="entry name" value="SPORULATION PROTEIN YKVU"/>
    <property type="match status" value="1"/>
</dbReference>
<dbReference type="RefSeq" id="WP_066353257.1">
    <property type="nucleotide sequence ID" value="NZ_LOED01000013.1"/>
</dbReference>
<dbReference type="STRING" id="520764.AN618_12780"/>
<dbReference type="GO" id="GO:0005886">
    <property type="term" value="C:plasma membrane"/>
    <property type="evidence" value="ECO:0007669"/>
    <property type="project" value="UniProtKB-SubCell"/>
</dbReference>
<dbReference type="NCBIfam" id="TIGR00797">
    <property type="entry name" value="matE"/>
    <property type="match status" value="1"/>
</dbReference>
<proteinExistence type="inferred from homology"/>
<reference evidence="11 12" key="1">
    <citation type="submission" date="2015-12" db="EMBL/GenBank/DDBJ databases">
        <title>Draft genome sequnece of Fervidicola ferrireducens strain Y170.</title>
        <authorList>
            <person name="Patel B.K."/>
        </authorList>
    </citation>
    <scope>NUCLEOTIDE SEQUENCE [LARGE SCALE GENOMIC DNA]</scope>
    <source>
        <strain evidence="11 12">Y170</strain>
    </source>
</reference>
<evidence type="ECO:0000256" key="5">
    <source>
        <dbReference type="ARBA" id="ARBA00022475"/>
    </source>
</evidence>
<dbReference type="PANTHER" id="PTHR43823:SF3">
    <property type="entry name" value="MULTIDRUG EXPORT PROTEIN MEPA"/>
    <property type="match status" value="1"/>
</dbReference>
<keyword evidence="5" id="KW-1003">Cell membrane</keyword>
<feature type="transmembrane region" description="Helical" evidence="10">
    <location>
        <begin position="274"/>
        <end position="298"/>
    </location>
</feature>
<dbReference type="InterPro" id="IPR002528">
    <property type="entry name" value="MATE_fam"/>
</dbReference>
<dbReference type="InterPro" id="IPR051327">
    <property type="entry name" value="MATE_MepA_subfamily"/>
</dbReference>